<organism evidence="2 3">
    <name type="scientific">Opitutus terrae (strain DSM 11246 / JCM 15787 / PB90-1)</name>
    <dbReference type="NCBI Taxonomy" id="452637"/>
    <lineage>
        <taxon>Bacteria</taxon>
        <taxon>Pseudomonadati</taxon>
        <taxon>Verrucomicrobiota</taxon>
        <taxon>Opitutia</taxon>
        <taxon>Opitutales</taxon>
        <taxon>Opitutaceae</taxon>
        <taxon>Opitutus</taxon>
    </lineage>
</organism>
<evidence type="ECO:0000259" key="1">
    <source>
        <dbReference type="Pfam" id="PF02657"/>
    </source>
</evidence>
<dbReference type="AlphaFoldDB" id="B1ZYM5"/>
<name>B1ZYM5_OPITP</name>
<gene>
    <name evidence="2" type="ordered locus">Oter_1978</name>
</gene>
<dbReference type="OrthoDB" id="9806335at2"/>
<dbReference type="SUPFAM" id="SSF82649">
    <property type="entry name" value="SufE/NifU"/>
    <property type="match status" value="1"/>
</dbReference>
<sequence length="151" mass="17004">MSYPPNLTEIVEFFEHLSDEEKRENLIAYADGAAHCAPKTGETFDLEDTRKDEECTDTVGVFLNVEQPARAAHFRITLGPHVQTLTRAMTAILCKGLDGATPEQVLDVPQDFVPKIVGGQLVRLRSQTVYYILTRMKSAAKVWLNRERGRQ</sequence>
<feature type="domain" description="Fe-S metabolism associated" evidence="1">
    <location>
        <begin position="14"/>
        <end position="138"/>
    </location>
</feature>
<dbReference type="Proteomes" id="UP000007013">
    <property type="component" value="Chromosome"/>
</dbReference>
<protein>
    <submittedName>
        <fullName evidence="2">Fe-S metabolism associated SufE</fullName>
    </submittedName>
</protein>
<dbReference type="RefSeq" id="WP_012374798.1">
    <property type="nucleotide sequence ID" value="NC_010571.1"/>
</dbReference>
<dbReference type="eggNOG" id="COG2166">
    <property type="taxonomic scope" value="Bacteria"/>
</dbReference>
<dbReference type="Pfam" id="PF02657">
    <property type="entry name" value="SufE"/>
    <property type="match status" value="1"/>
</dbReference>
<dbReference type="Gene3D" id="3.90.1010.10">
    <property type="match status" value="1"/>
</dbReference>
<dbReference type="InterPro" id="IPR003808">
    <property type="entry name" value="Fe-S_metab-assoc_dom"/>
</dbReference>
<reference evidence="2 3" key="1">
    <citation type="journal article" date="2011" name="J. Bacteriol.">
        <title>Genome sequence of the verrucomicrobium Opitutus terrae PB90-1, an abundant inhabitant of rice paddy soil ecosystems.</title>
        <authorList>
            <person name="van Passel M.W."/>
            <person name="Kant R."/>
            <person name="Palva A."/>
            <person name="Copeland A."/>
            <person name="Lucas S."/>
            <person name="Lapidus A."/>
            <person name="Glavina del Rio T."/>
            <person name="Pitluck S."/>
            <person name="Goltsman E."/>
            <person name="Clum A."/>
            <person name="Sun H."/>
            <person name="Schmutz J."/>
            <person name="Larimer F.W."/>
            <person name="Land M.L."/>
            <person name="Hauser L."/>
            <person name="Kyrpides N."/>
            <person name="Mikhailova N."/>
            <person name="Richardson P.P."/>
            <person name="Janssen P.H."/>
            <person name="de Vos W.M."/>
            <person name="Smidt H."/>
        </authorList>
    </citation>
    <scope>NUCLEOTIDE SEQUENCE [LARGE SCALE GENOMIC DNA]</scope>
    <source>
        <strain evidence="3">DSM 11246 / JCM 15787 / PB90-1</strain>
    </source>
</reference>
<evidence type="ECO:0000313" key="3">
    <source>
        <dbReference type="Proteomes" id="UP000007013"/>
    </source>
</evidence>
<keyword evidence="3" id="KW-1185">Reference proteome</keyword>
<evidence type="ECO:0000313" key="2">
    <source>
        <dbReference type="EMBL" id="ACB75261.1"/>
    </source>
</evidence>
<dbReference type="STRING" id="452637.Oter_1978"/>
<accession>B1ZYM5</accession>
<dbReference type="KEGG" id="ote:Oter_1978"/>
<dbReference type="EMBL" id="CP001032">
    <property type="protein sequence ID" value="ACB75261.1"/>
    <property type="molecule type" value="Genomic_DNA"/>
</dbReference>
<dbReference type="HOGENOM" id="CLU_1729546_0_0_0"/>
<proteinExistence type="predicted"/>